<dbReference type="CDD" id="cd00552">
    <property type="entry name" value="RaiA"/>
    <property type="match status" value="1"/>
</dbReference>
<evidence type="ECO:0000313" key="3">
    <source>
        <dbReference type="Proteomes" id="UP000281647"/>
    </source>
</evidence>
<evidence type="ECO:0000313" key="2">
    <source>
        <dbReference type="EMBL" id="RUM96028.1"/>
    </source>
</evidence>
<dbReference type="InterPro" id="IPR003489">
    <property type="entry name" value="RHF/RaiA"/>
</dbReference>
<keyword evidence="3" id="KW-1185">Reference proteome</keyword>
<comment type="caution">
    <text evidence="2">The sequence shown here is derived from an EMBL/GenBank/DDBJ whole genome shotgun (WGS) entry which is preliminary data.</text>
</comment>
<protein>
    <submittedName>
        <fullName evidence="2">HPF/RaiA family ribosome-associated protein</fullName>
    </submittedName>
</protein>
<gene>
    <name evidence="2" type="ORF">EET67_20135</name>
</gene>
<reference evidence="2 3" key="1">
    <citation type="submission" date="2018-11" db="EMBL/GenBank/DDBJ databases">
        <title>Pseudaminobacter arsenicus sp. nov., an arsenic-resistant bacterium isolated from arsenic-rich aquifers.</title>
        <authorList>
            <person name="Mu Y."/>
        </authorList>
    </citation>
    <scope>NUCLEOTIDE SEQUENCE [LARGE SCALE GENOMIC DNA]</scope>
    <source>
        <strain evidence="2 3">CB3</strain>
    </source>
</reference>
<dbReference type="Gene3D" id="3.30.160.100">
    <property type="entry name" value="Ribosome hibernation promotion factor-like"/>
    <property type="match status" value="1"/>
</dbReference>
<dbReference type="InterPro" id="IPR002059">
    <property type="entry name" value="CSP_DNA-bd"/>
</dbReference>
<dbReference type="EMBL" id="RKST01000026">
    <property type="protein sequence ID" value="RUM96028.1"/>
    <property type="molecule type" value="Genomic_DNA"/>
</dbReference>
<accession>A0A432V1Q5</accession>
<dbReference type="InterPro" id="IPR036567">
    <property type="entry name" value="RHF-like"/>
</dbReference>
<dbReference type="AlphaFoldDB" id="A0A432V1Q5"/>
<dbReference type="OrthoDB" id="9782252at2"/>
<feature type="domain" description="CSD" evidence="1">
    <location>
        <begin position="120"/>
        <end position="182"/>
    </location>
</feature>
<dbReference type="Gene3D" id="2.40.50.140">
    <property type="entry name" value="Nucleic acid-binding proteins"/>
    <property type="match status" value="1"/>
</dbReference>
<sequence length="183" mass="20678">MQSEPQISFRGMEPSPSVEEVVRERIARLGRFHDRITSCAVVIEAPHRHGRQGKLYRVLVDIAVPSAAIVTGMSRQENHAHEDIYVAIRDSFDAAQRKLEDFVRKNSGYRVKAHPEVLHGKIARLMPGEGYGFILAQDGREFFFRRENMTSQKEWSALSEGKEVRFSEHDGARGPYASAVTVA</sequence>
<dbReference type="SUPFAM" id="SSF69754">
    <property type="entry name" value="Ribosome binding protein Y (YfiA homologue)"/>
    <property type="match status" value="1"/>
</dbReference>
<dbReference type="Pfam" id="PF02482">
    <property type="entry name" value="Ribosomal_S30AE"/>
    <property type="match status" value="1"/>
</dbReference>
<dbReference type="GO" id="GO:0003676">
    <property type="term" value="F:nucleic acid binding"/>
    <property type="evidence" value="ECO:0007669"/>
    <property type="project" value="InterPro"/>
</dbReference>
<dbReference type="SUPFAM" id="SSF50249">
    <property type="entry name" value="Nucleic acid-binding proteins"/>
    <property type="match status" value="1"/>
</dbReference>
<organism evidence="2 3">
    <name type="scientific">Borborobacter arsenicus</name>
    <dbReference type="NCBI Taxonomy" id="1851146"/>
    <lineage>
        <taxon>Bacteria</taxon>
        <taxon>Pseudomonadati</taxon>
        <taxon>Pseudomonadota</taxon>
        <taxon>Alphaproteobacteria</taxon>
        <taxon>Hyphomicrobiales</taxon>
        <taxon>Phyllobacteriaceae</taxon>
        <taxon>Borborobacter</taxon>
    </lineage>
</organism>
<name>A0A432V1Q5_9HYPH</name>
<proteinExistence type="predicted"/>
<dbReference type="Pfam" id="PF00313">
    <property type="entry name" value="CSD"/>
    <property type="match status" value="1"/>
</dbReference>
<dbReference type="InterPro" id="IPR012340">
    <property type="entry name" value="NA-bd_OB-fold"/>
</dbReference>
<evidence type="ECO:0000259" key="1">
    <source>
        <dbReference type="Pfam" id="PF00313"/>
    </source>
</evidence>
<dbReference type="Proteomes" id="UP000281647">
    <property type="component" value="Unassembled WGS sequence"/>
</dbReference>